<accession>A0A9P6IL34</accession>
<gene>
    <name evidence="2" type="ORF">BGZ70_006854</name>
</gene>
<dbReference type="Proteomes" id="UP000738359">
    <property type="component" value="Unassembled WGS sequence"/>
</dbReference>
<evidence type="ECO:0000313" key="3">
    <source>
        <dbReference type="Proteomes" id="UP000738359"/>
    </source>
</evidence>
<proteinExistence type="predicted"/>
<name>A0A9P6IL34_MORAP</name>
<reference evidence="2" key="1">
    <citation type="journal article" date="2020" name="Fungal Divers.">
        <title>Resolving the Mortierellaceae phylogeny through synthesis of multi-gene phylogenetics and phylogenomics.</title>
        <authorList>
            <person name="Vandepol N."/>
            <person name="Liber J."/>
            <person name="Desiro A."/>
            <person name="Na H."/>
            <person name="Kennedy M."/>
            <person name="Barry K."/>
            <person name="Grigoriev I.V."/>
            <person name="Miller A.N."/>
            <person name="O'Donnell K."/>
            <person name="Stajich J.E."/>
            <person name="Bonito G."/>
        </authorList>
    </citation>
    <scope>NUCLEOTIDE SEQUENCE</scope>
    <source>
        <strain evidence="2">CK1249</strain>
    </source>
</reference>
<comment type="caution">
    <text evidence="2">The sequence shown here is derived from an EMBL/GenBank/DDBJ whole genome shotgun (WGS) entry which is preliminary data.</text>
</comment>
<feature type="non-terminal residue" evidence="2">
    <location>
        <position position="1"/>
    </location>
</feature>
<feature type="non-terminal residue" evidence="2">
    <location>
        <position position="124"/>
    </location>
</feature>
<feature type="region of interest" description="Disordered" evidence="1">
    <location>
        <begin position="74"/>
        <end position="124"/>
    </location>
</feature>
<protein>
    <submittedName>
        <fullName evidence="2">Uncharacterized protein</fullName>
    </submittedName>
</protein>
<sequence>LASWFELKQRHNIRGMMRKWYIELCKVVCIQDDENDAESDDEGDSVVEALAIEDIALEPEHDSDDDEAIVWAEADEPLEDAAGADMAERASQVSETDSEPLEDPRHRRRAALLDQAVPTAGPLD</sequence>
<organism evidence="2 3">
    <name type="scientific">Mortierella alpina</name>
    <name type="common">Oleaginous fungus</name>
    <name type="synonym">Mortierella renispora</name>
    <dbReference type="NCBI Taxonomy" id="64518"/>
    <lineage>
        <taxon>Eukaryota</taxon>
        <taxon>Fungi</taxon>
        <taxon>Fungi incertae sedis</taxon>
        <taxon>Mucoromycota</taxon>
        <taxon>Mortierellomycotina</taxon>
        <taxon>Mortierellomycetes</taxon>
        <taxon>Mortierellales</taxon>
        <taxon>Mortierellaceae</taxon>
        <taxon>Mortierella</taxon>
    </lineage>
</organism>
<dbReference type="EMBL" id="JAAAHY010003997">
    <property type="protein sequence ID" value="KAF9935760.1"/>
    <property type="molecule type" value="Genomic_DNA"/>
</dbReference>
<evidence type="ECO:0000313" key="2">
    <source>
        <dbReference type="EMBL" id="KAF9935760.1"/>
    </source>
</evidence>
<evidence type="ECO:0000256" key="1">
    <source>
        <dbReference type="SAM" id="MobiDB-lite"/>
    </source>
</evidence>
<dbReference type="AlphaFoldDB" id="A0A9P6IL34"/>
<keyword evidence="3" id="KW-1185">Reference proteome</keyword>